<organism evidence="2">
    <name type="scientific">marine sediment metagenome</name>
    <dbReference type="NCBI Taxonomy" id="412755"/>
    <lineage>
        <taxon>unclassified sequences</taxon>
        <taxon>metagenomes</taxon>
        <taxon>ecological metagenomes</taxon>
    </lineage>
</organism>
<accession>X1AFC9</accession>
<protein>
    <recommendedName>
        <fullName evidence="1">NADH:flavin oxidoreductase/NADH oxidase N-terminal domain-containing protein</fullName>
    </recommendedName>
</protein>
<dbReference type="Pfam" id="PF00724">
    <property type="entry name" value="Oxidored_FMN"/>
    <property type="match status" value="1"/>
</dbReference>
<dbReference type="AlphaFoldDB" id="X1AFC9"/>
<evidence type="ECO:0000313" key="2">
    <source>
        <dbReference type="EMBL" id="GAG68482.1"/>
    </source>
</evidence>
<feature type="domain" description="NADH:flavin oxidoreductase/NADH oxidase N-terminal" evidence="1">
    <location>
        <begin position="1"/>
        <end position="36"/>
    </location>
</feature>
<gene>
    <name evidence="2" type="ORF">S01H4_15314</name>
</gene>
<evidence type="ECO:0000259" key="1">
    <source>
        <dbReference type="Pfam" id="PF00724"/>
    </source>
</evidence>
<dbReference type="EMBL" id="BART01006713">
    <property type="protein sequence ID" value="GAG68482.1"/>
    <property type="molecule type" value="Genomic_DNA"/>
</dbReference>
<comment type="caution">
    <text evidence="2">The sequence shown here is derived from an EMBL/GenBank/DDBJ whole genome shotgun (WGS) entry which is preliminary data.</text>
</comment>
<dbReference type="Gene3D" id="3.20.20.70">
    <property type="entry name" value="Aldolase class I"/>
    <property type="match status" value="1"/>
</dbReference>
<name>X1AFC9_9ZZZZ</name>
<proteinExistence type="predicted"/>
<feature type="non-terminal residue" evidence="2">
    <location>
        <position position="40"/>
    </location>
</feature>
<sequence>MAEDIIAKGKADLVGMVRALIADPEFPNKARDGRFDEIRR</sequence>
<dbReference type="InterPro" id="IPR001155">
    <property type="entry name" value="OxRdtase_FMN_N"/>
</dbReference>
<dbReference type="GO" id="GO:0010181">
    <property type="term" value="F:FMN binding"/>
    <property type="evidence" value="ECO:0007669"/>
    <property type="project" value="InterPro"/>
</dbReference>
<reference evidence="2" key="1">
    <citation type="journal article" date="2014" name="Front. Microbiol.">
        <title>High frequency of phylogenetically diverse reductive dehalogenase-homologous genes in deep subseafloor sedimentary metagenomes.</title>
        <authorList>
            <person name="Kawai M."/>
            <person name="Futagami T."/>
            <person name="Toyoda A."/>
            <person name="Takaki Y."/>
            <person name="Nishi S."/>
            <person name="Hori S."/>
            <person name="Arai W."/>
            <person name="Tsubouchi T."/>
            <person name="Morono Y."/>
            <person name="Uchiyama I."/>
            <person name="Ito T."/>
            <person name="Fujiyama A."/>
            <person name="Inagaki F."/>
            <person name="Takami H."/>
        </authorList>
    </citation>
    <scope>NUCLEOTIDE SEQUENCE</scope>
    <source>
        <strain evidence="2">Expedition CK06-06</strain>
    </source>
</reference>
<dbReference type="GO" id="GO:0016491">
    <property type="term" value="F:oxidoreductase activity"/>
    <property type="evidence" value="ECO:0007669"/>
    <property type="project" value="InterPro"/>
</dbReference>
<dbReference type="InterPro" id="IPR013785">
    <property type="entry name" value="Aldolase_TIM"/>
</dbReference>
<dbReference type="SUPFAM" id="SSF51395">
    <property type="entry name" value="FMN-linked oxidoreductases"/>
    <property type="match status" value="1"/>
</dbReference>